<sequence>MKPPATGSFIKDCRTCCDGVFLISDCSRKKFMRSAATSLVLIIYLIELLCVQCQRDTKLSDLIISHEIRRIRRFSKREIEDVIKGPAGKKGPQGPPGPTGPPGLRGEKGPPGERGERGPPGLPGPKGKSQKNLEKPVMIGIAGGALFACVLAVVVFVLSATRVILKKSENVEEEQSKQSK</sequence>
<evidence type="ECO:0000313" key="6">
    <source>
        <dbReference type="EMBL" id="OZC08916.1"/>
    </source>
</evidence>
<protein>
    <recommendedName>
        <fullName evidence="8">Collagen triple helix repeat protein</fullName>
    </recommendedName>
</protein>
<feature type="transmembrane region" description="Helical" evidence="5">
    <location>
        <begin position="137"/>
        <end position="158"/>
    </location>
</feature>
<dbReference type="EMBL" id="KZ269999">
    <property type="protein sequence ID" value="OZC08916.1"/>
    <property type="molecule type" value="Genomic_DNA"/>
</dbReference>
<keyword evidence="5" id="KW-0812">Transmembrane</keyword>
<dbReference type="Proteomes" id="UP000242913">
    <property type="component" value="Unassembled WGS sequence"/>
</dbReference>
<comment type="subcellular location">
    <subcellularLocation>
        <location evidence="1">Secreted</location>
    </subcellularLocation>
</comment>
<dbReference type="InterPro" id="IPR050392">
    <property type="entry name" value="Collagen/C1q_domain"/>
</dbReference>
<dbReference type="Pfam" id="PF01391">
    <property type="entry name" value="Collagen"/>
    <property type="match status" value="1"/>
</dbReference>
<name>A0A238BVI0_9BILA</name>
<feature type="compositionally biased region" description="Basic and acidic residues" evidence="4">
    <location>
        <begin position="105"/>
        <end position="117"/>
    </location>
</feature>
<proteinExistence type="predicted"/>
<evidence type="ECO:0000256" key="1">
    <source>
        <dbReference type="ARBA" id="ARBA00004613"/>
    </source>
</evidence>
<evidence type="ECO:0000256" key="5">
    <source>
        <dbReference type="SAM" id="Phobius"/>
    </source>
</evidence>
<dbReference type="PANTHER" id="PTHR15427:SF50">
    <property type="entry name" value="COMPLEMENT C1Q TUMOR NECROSIS FACTOR-RELATED PROTEIN 2-LIKE"/>
    <property type="match status" value="1"/>
</dbReference>
<keyword evidence="3" id="KW-0677">Repeat</keyword>
<accession>A0A238BVI0</accession>
<organism evidence="6 7">
    <name type="scientific">Onchocerca flexuosa</name>
    <dbReference type="NCBI Taxonomy" id="387005"/>
    <lineage>
        <taxon>Eukaryota</taxon>
        <taxon>Metazoa</taxon>
        <taxon>Ecdysozoa</taxon>
        <taxon>Nematoda</taxon>
        <taxon>Chromadorea</taxon>
        <taxon>Rhabditida</taxon>
        <taxon>Spirurina</taxon>
        <taxon>Spiruromorpha</taxon>
        <taxon>Filarioidea</taxon>
        <taxon>Onchocercidae</taxon>
        <taxon>Onchocerca</taxon>
    </lineage>
</organism>
<keyword evidence="7" id="KW-1185">Reference proteome</keyword>
<reference evidence="6 7" key="1">
    <citation type="submission" date="2015-12" db="EMBL/GenBank/DDBJ databases">
        <title>Draft genome of the nematode, Onchocerca flexuosa.</title>
        <authorList>
            <person name="Mitreva M."/>
        </authorList>
    </citation>
    <scope>NUCLEOTIDE SEQUENCE [LARGE SCALE GENOMIC DNA]</scope>
    <source>
        <strain evidence="6">Red Deer</strain>
    </source>
</reference>
<evidence type="ECO:0008006" key="8">
    <source>
        <dbReference type="Google" id="ProtNLM"/>
    </source>
</evidence>
<evidence type="ECO:0000256" key="4">
    <source>
        <dbReference type="SAM" id="MobiDB-lite"/>
    </source>
</evidence>
<evidence type="ECO:0000256" key="3">
    <source>
        <dbReference type="ARBA" id="ARBA00022737"/>
    </source>
</evidence>
<feature type="region of interest" description="Disordered" evidence="4">
    <location>
        <begin position="83"/>
        <end position="131"/>
    </location>
</feature>
<keyword evidence="2" id="KW-0964">Secreted</keyword>
<gene>
    <name evidence="6" type="ORF">X798_04003</name>
</gene>
<keyword evidence="5" id="KW-0472">Membrane</keyword>
<evidence type="ECO:0000256" key="2">
    <source>
        <dbReference type="ARBA" id="ARBA00022525"/>
    </source>
</evidence>
<dbReference type="InterPro" id="IPR008160">
    <property type="entry name" value="Collagen"/>
</dbReference>
<dbReference type="GO" id="GO:0005576">
    <property type="term" value="C:extracellular region"/>
    <property type="evidence" value="ECO:0007669"/>
    <property type="project" value="UniProtKB-SubCell"/>
</dbReference>
<keyword evidence="5" id="KW-1133">Transmembrane helix</keyword>
<dbReference type="AlphaFoldDB" id="A0A238BVI0"/>
<evidence type="ECO:0000313" key="7">
    <source>
        <dbReference type="Proteomes" id="UP000242913"/>
    </source>
</evidence>
<dbReference type="OrthoDB" id="5857724at2759"/>
<dbReference type="PANTHER" id="PTHR15427">
    <property type="entry name" value="EMILIN ELASTIN MICROFIBRIL INTERFACE-LOCATED PROTEIN ELASTIN MICROFIBRIL INTERFACER"/>
    <property type="match status" value="1"/>
</dbReference>